<proteinExistence type="predicted"/>
<evidence type="ECO:0000256" key="1">
    <source>
        <dbReference type="SAM" id="Coils"/>
    </source>
</evidence>
<dbReference type="Gene3D" id="1.10.150.50">
    <property type="entry name" value="Transcription Factor, Ets-1"/>
    <property type="match status" value="1"/>
</dbReference>
<dbReference type="GeneID" id="14922012"/>
<feature type="compositionally biased region" description="Basic and acidic residues" evidence="2">
    <location>
        <begin position="498"/>
        <end position="507"/>
    </location>
</feature>
<evidence type="ECO:0000259" key="3">
    <source>
        <dbReference type="SMART" id="SM00454"/>
    </source>
</evidence>
<dbReference type="InterPro" id="IPR013761">
    <property type="entry name" value="SAM/pointed_sf"/>
</dbReference>
<protein>
    <submittedName>
        <fullName evidence="4">SAM domain (Sterile alpha motif) domain containing protein</fullName>
    </submittedName>
</protein>
<evidence type="ECO:0000256" key="2">
    <source>
        <dbReference type="SAM" id="MobiDB-lite"/>
    </source>
</evidence>
<evidence type="ECO:0000313" key="5">
    <source>
        <dbReference type="Proteomes" id="UP000011083"/>
    </source>
</evidence>
<organism evidence="4 5">
    <name type="scientific">Acanthamoeba castellanii (strain ATCC 30010 / Neff)</name>
    <dbReference type="NCBI Taxonomy" id="1257118"/>
    <lineage>
        <taxon>Eukaryota</taxon>
        <taxon>Amoebozoa</taxon>
        <taxon>Discosea</taxon>
        <taxon>Longamoebia</taxon>
        <taxon>Centramoebida</taxon>
        <taxon>Acanthamoebidae</taxon>
        <taxon>Acanthamoeba</taxon>
    </lineage>
</organism>
<dbReference type="RefSeq" id="XP_004344877.1">
    <property type="nucleotide sequence ID" value="XM_004344827.1"/>
</dbReference>
<dbReference type="SMART" id="SM00454">
    <property type="entry name" value="SAM"/>
    <property type="match status" value="1"/>
</dbReference>
<dbReference type="Proteomes" id="UP000011083">
    <property type="component" value="Unassembled WGS sequence"/>
</dbReference>
<feature type="coiled-coil region" evidence="1">
    <location>
        <begin position="328"/>
        <end position="358"/>
    </location>
</feature>
<keyword evidence="1" id="KW-0175">Coiled coil</keyword>
<dbReference type="STRING" id="1257118.L8H6L5"/>
<dbReference type="EMBL" id="KB007908">
    <property type="protein sequence ID" value="ELR21134.1"/>
    <property type="molecule type" value="Genomic_DNA"/>
</dbReference>
<feature type="region of interest" description="Disordered" evidence="2">
    <location>
        <begin position="1"/>
        <end position="193"/>
    </location>
</feature>
<dbReference type="AlphaFoldDB" id="L8H6L5"/>
<dbReference type="KEGG" id="acan:ACA1_283310"/>
<name>L8H6L5_ACACF</name>
<dbReference type="Pfam" id="PF00536">
    <property type="entry name" value="SAM_1"/>
    <property type="match status" value="1"/>
</dbReference>
<reference evidence="4 5" key="1">
    <citation type="journal article" date="2013" name="Genome Biol.">
        <title>Genome of Acanthamoeba castellanii highlights extensive lateral gene transfer and early evolution of tyrosine kinase signaling.</title>
        <authorList>
            <person name="Clarke M."/>
            <person name="Lohan A.J."/>
            <person name="Liu B."/>
            <person name="Lagkouvardos I."/>
            <person name="Roy S."/>
            <person name="Zafar N."/>
            <person name="Bertelli C."/>
            <person name="Schilde C."/>
            <person name="Kianianmomeni A."/>
            <person name="Burglin T.R."/>
            <person name="Frech C."/>
            <person name="Turcotte B."/>
            <person name="Kopec K.O."/>
            <person name="Synnott J.M."/>
            <person name="Choo C."/>
            <person name="Paponov I."/>
            <person name="Finkler A."/>
            <person name="Soon Heng Tan C."/>
            <person name="Hutchins A.P."/>
            <person name="Weinmeier T."/>
            <person name="Rattei T."/>
            <person name="Chu J.S."/>
            <person name="Gimenez G."/>
            <person name="Irimia M."/>
            <person name="Rigden D.J."/>
            <person name="Fitzpatrick D.A."/>
            <person name="Lorenzo-Morales J."/>
            <person name="Bateman A."/>
            <person name="Chiu C.H."/>
            <person name="Tang P."/>
            <person name="Hegemann P."/>
            <person name="Fromm H."/>
            <person name="Raoult D."/>
            <person name="Greub G."/>
            <person name="Miranda-Saavedra D."/>
            <person name="Chen N."/>
            <person name="Nash P."/>
            <person name="Ginger M.L."/>
            <person name="Horn M."/>
            <person name="Schaap P."/>
            <person name="Caler L."/>
            <person name="Loftus B."/>
        </authorList>
    </citation>
    <scope>NUCLEOTIDE SEQUENCE [LARGE SCALE GENOMIC DNA]</scope>
    <source>
        <strain evidence="4 5">Neff</strain>
    </source>
</reference>
<feature type="compositionally biased region" description="Polar residues" evidence="2">
    <location>
        <begin position="88"/>
        <end position="105"/>
    </location>
</feature>
<accession>L8H6L5</accession>
<evidence type="ECO:0000313" key="4">
    <source>
        <dbReference type="EMBL" id="ELR21134.1"/>
    </source>
</evidence>
<dbReference type="InterPro" id="IPR001660">
    <property type="entry name" value="SAM"/>
</dbReference>
<keyword evidence="5" id="KW-1185">Reference proteome</keyword>
<dbReference type="OrthoDB" id="76949at2759"/>
<dbReference type="VEuPathDB" id="AmoebaDB:ACA1_283310"/>
<feature type="region of interest" description="Disordered" evidence="2">
    <location>
        <begin position="620"/>
        <end position="656"/>
    </location>
</feature>
<sequence length="744" mass="78311">MATTSPYGGLSKRPNSPGPGSPTLSHRGGGNARGRGAKGNTWTAAPTAWSRRGPTGAPSNTTTTTGSSTSPSTAATTYPAYTYPSSGAGLNSTPSKISSLTAKFESSTSTRPTSPSPTPSHSSPSPSLPSSKTPTPTTTTNPVTSYRAGGGPTSVRSQLINSGGGGGGGASRAAGKPSGWKNLPPPPAAPTADEVVDAVPDAGSQPDHAVDAEPQQQQVVAVVEQPQEEVTCSLCDQVFVYPINTACPMCGEAYGAPADDAAASGQAQSLNEEGPRQVECSLCDHPYEYPTLRECPMCGEAYGAPADEPSTTSNAAAAAAPGSITAMLMQLQQSVQAQQDEQQQADNARLEQLRLEEEHDKRPKSIEEESKRMVMCGHCGHTYEYPTYNFCDNCGHPSSNASLRLSQIKRQTWAQGGRQSMQIGAGAIEQMLAAAAANGGSGGGGDGQELPGMINFCPDCGTSTDGGSQRFCGMCGKSFRGDEPALPELDVPTSPTSGRHETGERDKLKKKNKSWGKKTSYRTYFTEVSSSPITSRVKKFSKRGRDDKSSRTIEVKSDWQHMVAASLPSTPDAISAYKQMMIAKYEAQQKENVFIRSTSRRGSAEFRSLDAAAMGAYRQDASEDGSLSPRGGYQQAPLSPRSPRVGGGSPYAHTSTSFRAHASSPNLISSPSASYRIAVGHQEIDQQIGAVLAELNLAKYGTAFAQEEVTYDAFLLLEADDLTQMGIPIGPRKLILAKILELKQ</sequence>
<feature type="compositionally biased region" description="Low complexity" evidence="2">
    <location>
        <begin position="53"/>
        <end position="87"/>
    </location>
</feature>
<dbReference type="SUPFAM" id="SSF47769">
    <property type="entry name" value="SAM/Pointed domain"/>
    <property type="match status" value="1"/>
</dbReference>
<feature type="region of interest" description="Disordered" evidence="2">
    <location>
        <begin position="483"/>
        <end position="514"/>
    </location>
</feature>
<feature type="compositionally biased region" description="Low complexity" evidence="2">
    <location>
        <begin position="106"/>
        <end position="145"/>
    </location>
</feature>
<gene>
    <name evidence="4" type="ORF">ACA1_283310</name>
</gene>
<feature type="domain" description="SAM" evidence="3">
    <location>
        <begin position="680"/>
        <end position="744"/>
    </location>
</feature>